<feature type="coiled-coil region" evidence="6">
    <location>
        <begin position="128"/>
        <end position="162"/>
    </location>
</feature>
<feature type="coiled-coil region" evidence="6">
    <location>
        <begin position="42"/>
        <end position="88"/>
    </location>
</feature>
<dbReference type="GO" id="GO:0030154">
    <property type="term" value="P:cell differentiation"/>
    <property type="evidence" value="ECO:0007669"/>
    <property type="project" value="UniProtKB-KW"/>
</dbReference>
<evidence type="ECO:0000256" key="6">
    <source>
        <dbReference type="SAM" id="Coils"/>
    </source>
</evidence>
<dbReference type="GeneID" id="130743295"/>
<feature type="region of interest" description="Disordered" evidence="7">
    <location>
        <begin position="1"/>
        <end position="39"/>
    </location>
</feature>
<keyword evidence="5" id="KW-0287">Flowering</keyword>
<evidence type="ECO:0000256" key="7">
    <source>
        <dbReference type="SAM" id="MobiDB-lite"/>
    </source>
</evidence>
<dbReference type="AlphaFoldDB" id="I3SIR2"/>
<dbReference type="PANTHER" id="PTHR33405:SF20">
    <property type="entry name" value="PROTEIN FLX-LIKE 3"/>
    <property type="match status" value="1"/>
</dbReference>
<accession>I3SIR2</accession>
<name>I3SIR2_LOTJA</name>
<dbReference type="OrthoDB" id="2018286at2759"/>
<feature type="compositionally biased region" description="Pro residues" evidence="7">
    <location>
        <begin position="20"/>
        <end position="39"/>
    </location>
</feature>
<feature type="coiled-coil region" evidence="6">
    <location>
        <begin position="201"/>
        <end position="228"/>
    </location>
</feature>
<evidence type="ECO:0000313" key="8">
    <source>
        <dbReference type="EMBL" id="AFK40154.1"/>
    </source>
</evidence>
<sequence>MAGRHRGHREPMSGRRGYPPEGPYTRGPPPMPRPHVPPHPALLEEELELQRADMRNLAAENRRLVVENRNLNDDRMALQRELAAVKEDLHRMIGNIRADHDLQLREMAEKGMKLESDLRATEPFKNEAIQLRSEVKKLTNTKQELTGKVQTLTQEVSRLQAENQQIPMLRSDLDNMHQELMRARTMVDYEKKANMDIMEQSQSMQKNLVSMAREVEKLRAELANADGRHWGAGGTYGTKFGSPDGGYTAPYADGYGVHLGAAEKGSLYGASAASRPEKPRMNRR</sequence>
<evidence type="ECO:0000256" key="4">
    <source>
        <dbReference type="ARBA" id="ARBA00023054"/>
    </source>
</evidence>
<dbReference type="KEGG" id="lja:130743295"/>
<evidence type="ECO:0000256" key="2">
    <source>
        <dbReference type="ARBA" id="ARBA00022473"/>
    </source>
</evidence>
<dbReference type="InterPro" id="IPR040353">
    <property type="entry name" value="FLX/FLX-like"/>
</dbReference>
<dbReference type="OMA" id="EKPRMTR"/>
<keyword evidence="4 6" id="KW-0175">Coiled coil</keyword>
<dbReference type="EMBL" id="BT140359">
    <property type="protein sequence ID" value="AFK40154.1"/>
    <property type="molecule type" value="mRNA"/>
</dbReference>
<dbReference type="GO" id="GO:0009908">
    <property type="term" value="P:flower development"/>
    <property type="evidence" value="ECO:0007669"/>
    <property type="project" value="UniProtKB-KW"/>
</dbReference>
<evidence type="ECO:0000256" key="5">
    <source>
        <dbReference type="ARBA" id="ARBA00023089"/>
    </source>
</evidence>
<comment type="similarity">
    <text evidence="1">Belongs to the FLX family.</text>
</comment>
<dbReference type="PANTHER" id="PTHR33405">
    <property type="entry name" value="PROTEIN FLX-LIKE 2"/>
    <property type="match status" value="1"/>
</dbReference>
<dbReference type="RefSeq" id="XP_057451455.1">
    <property type="nucleotide sequence ID" value="XM_057595472.1"/>
</dbReference>
<protein>
    <recommendedName>
        <fullName evidence="9">Protein FLX-like 3</fullName>
    </recommendedName>
</protein>
<evidence type="ECO:0000256" key="3">
    <source>
        <dbReference type="ARBA" id="ARBA00022782"/>
    </source>
</evidence>
<dbReference type="RefSeq" id="XP_057451457.1">
    <property type="nucleotide sequence ID" value="XM_057595474.1"/>
</dbReference>
<keyword evidence="2" id="KW-0217">Developmental protein</keyword>
<reference evidence="8" key="1">
    <citation type="submission" date="2012-05" db="EMBL/GenBank/DDBJ databases">
        <authorList>
            <person name="Krishnakumar V."/>
            <person name="Cheung F."/>
            <person name="Xiao Y."/>
            <person name="Chan A."/>
            <person name="Moskal W.A."/>
            <person name="Town C.D."/>
        </authorList>
    </citation>
    <scope>NUCLEOTIDE SEQUENCE</scope>
</reference>
<organism evidence="8">
    <name type="scientific">Lotus japonicus</name>
    <name type="common">Lotus corniculatus var. japonicus</name>
    <dbReference type="NCBI Taxonomy" id="34305"/>
    <lineage>
        <taxon>Eukaryota</taxon>
        <taxon>Viridiplantae</taxon>
        <taxon>Streptophyta</taxon>
        <taxon>Embryophyta</taxon>
        <taxon>Tracheophyta</taxon>
        <taxon>Spermatophyta</taxon>
        <taxon>Magnoliopsida</taxon>
        <taxon>eudicotyledons</taxon>
        <taxon>Gunneridae</taxon>
        <taxon>Pentapetalae</taxon>
        <taxon>rosids</taxon>
        <taxon>fabids</taxon>
        <taxon>Fabales</taxon>
        <taxon>Fabaceae</taxon>
        <taxon>Papilionoideae</taxon>
        <taxon>50 kb inversion clade</taxon>
        <taxon>NPAAA clade</taxon>
        <taxon>Hologalegina</taxon>
        <taxon>robinioid clade</taxon>
        <taxon>Loteae</taxon>
        <taxon>Lotus</taxon>
    </lineage>
</organism>
<proteinExistence type="evidence at transcript level"/>
<evidence type="ECO:0000256" key="1">
    <source>
        <dbReference type="ARBA" id="ARBA00005405"/>
    </source>
</evidence>
<evidence type="ECO:0008006" key="9">
    <source>
        <dbReference type="Google" id="ProtNLM"/>
    </source>
</evidence>
<keyword evidence="3" id="KW-0221">Differentiation</keyword>